<evidence type="ECO:0000313" key="2">
    <source>
        <dbReference type="Proteomes" id="UP000321595"/>
    </source>
</evidence>
<protein>
    <submittedName>
        <fullName evidence="1">Uncharacterized protein</fullName>
    </submittedName>
</protein>
<dbReference type="AlphaFoldDB" id="A0A5B8XUQ3"/>
<evidence type="ECO:0000313" key="1">
    <source>
        <dbReference type="EMBL" id="QED27149.1"/>
    </source>
</evidence>
<proteinExistence type="predicted"/>
<keyword evidence="2" id="KW-1185">Reference proteome</keyword>
<reference evidence="1 2" key="1">
    <citation type="submission" date="2019-08" db="EMBL/GenBank/DDBJ databases">
        <authorList>
            <person name="Liang Q."/>
        </authorList>
    </citation>
    <scope>NUCLEOTIDE SEQUENCE [LARGE SCALE GENOMIC DNA]</scope>
    <source>
        <strain evidence="1 2">V1718</strain>
    </source>
</reference>
<dbReference type="KEGG" id="bbae:FRD01_07810"/>
<sequence length="149" mass="16550">MMNQMMQLSDSGLVGNGEYILYFRSDELGEVAIRLMMLVWEIVPAVVFLTGTEIVTLKVLHGEDRVSKGTVTRVNNKLEFLLGINQIECLLGVVLRALASGGVAETPHIHIEALLSDTPYDLTVFFEHVQPPLSQEEVEKAAKSLNRKL</sequence>
<dbReference type="RefSeq" id="WP_146958834.1">
    <property type="nucleotide sequence ID" value="NZ_CP042467.1"/>
</dbReference>
<gene>
    <name evidence="1" type="ORF">FRD01_07810</name>
</gene>
<dbReference type="EMBL" id="CP042467">
    <property type="protein sequence ID" value="QED27149.1"/>
    <property type="molecule type" value="Genomic_DNA"/>
</dbReference>
<dbReference type="OrthoDB" id="5532422at2"/>
<organism evidence="1 2">
    <name type="scientific">Microvenator marinus</name>
    <dbReference type="NCBI Taxonomy" id="2600177"/>
    <lineage>
        <taxon>Bacteria</taxon>
        <taxon>Deltaproteobacteria</taxon>
        <taxon>Bradymonadales</taxon>
        <taxon>Microvenatoraceae</taxon>
        <taxon>Microvenator</taxon>
    </lineage>
</organism>
<dbReference type="Proteomes" id="UP000321595">
    <property type="component" value="Chromosome"/>
</dbReference>
<name>A0A5B8XUQ3_9DELT</name>
<accession>A0A5B8XUQ3</accession>